<evidence type="ECO:0000313" key="6">
    <source>
        <dbReference type="EMBL" id="CAB4865230.1"/>
    </source>
</evidence>
<evidence type="ECO:0000313" key="7">
    <source>
        <dbReference type="EMBL" id="CAB5017100.1"/>
    </source>
</evidence>
<dbReference type="PANTHER" id="PTHR43201">
    <property type="entry name" value="ACYL-COA SYNTHETASE"/>
    <property type="match status" value="1"/>
</dbReference>
<feature type="domain" description="AMP-dependent synthetase/ligase" evidence="3">
    <location>
        <begin position="19"/>
        <end position="366"/>
    </location>
</feature>
<accession>A0A6J7D6C1</accession>
<dbReference type="InterPro" id="IPR045851">
    <property type="entry name" value="AMP-bd_C_sf"/>
</dbReference>
<dbReference type="InterPro" id="IPR000873">
    <property type="entry name" value="AMP-dep_synth/lig_dom"/>
</dbReference>
<dbReference type="PROSITE" id="PS00455">
    <property type="entry name" value="AMP_BINDING"/>
    <property type="match status" value="1"/>
</dbReference>
<dbReference type="SUPFAM" id="SSF56801">
    <property type="entry name" value="Acetyl-CoA synthetase-like"/>
    <property type="match status" value="1"/>
</dbReference>
<evidence type="ECO:0000256" key="2">
    <source>
        <dbReference type="ARBA" id="ARBA00022598"/>
    </source>
</evidence>
<organism evidence="6">
    <name type="scientific">freshwater metagenome</name>
    <dbReference type="NCBI Taxonomy" id="449393"/>
    <lineage>
        <taxon>unclassified sequences</taxon>
        <taxon>metagenomes</taxon>
        <taxon>ecological metagenomes</taxon>
    </lineage>
</organism>
<dbReference type="Pfam" id="PF00501">
    <property type="entry name" value="AMP-binding"/>
    <property type="match status" value="1"/>
</dbReference>
<reference evidence="6" key="1">
    <citation type="submission" date="2020-05" db="EMBL/GenBank/DDBJ databases">
        <authorList>
            <person name="Chiriac C."/>
            <person name="Salcher M."/>
            <person name="Ghai R."/>
            <person name="Kavagutti S V."/>
        </authorList>
    </citation>
    <scope>NUCLEOTIDE SEQUENCE</scope>
</reference>
<dbReference type="EMBL" id="CAFBLT010000001">
    <property type="protein sequence ID" value="CAB4865230.1"/>
    <property type="molecule type" value="Genomic_DNA"/>
</dbReference>
<dbReference type="Gene3D" id="3.40.50.12780">
    <property type="entry name" value="N-terminal domain of ligase-like"/>
    <property type="match status" value="1"/>
</dbReference>
<name>A0A6J7D6C1_9ZZZZ</name>
<sequence>MDVQAIETNDLELVDEVLDRAAEFNPDIEAYVEPSHEGSVRSSVTFLEWKERSVSLAAELFDRGVRKGDVVGLLMGPSIDYAVAYQAVLRVGAVLCGMNPRLGKKEQASIFERMRPRLSIIEDALVEEVDQHSGPILTRSEMRALPHRAFLAVEGRSSSDFVAVVWTSGTTGLPKGALFSHDSLRSVARGTDVLSQRGDRKLSPLPFAHIGYMTRVWDEISNGVTTIITPTPWSARSALRSIVEERVSVAQGVPTQWALILELDESDALNVSSLRITSTGAARMAPSQVAALRERFNVPVVVRYTSTEASLGTGTVPGDSDDVVATTVGRPVPGVEMELRDDHGRTVASGEVGRVHLKSGATMLGYVATRQVDGAMTTLQIDEDLTRGVRGEDGWITTGDFGVVDIDGNLSLVGRDNELYQRGGYNVYPAEVEQALDSVPGIGAVAIVPGRDDVLGEIGVAFIVPEPGEAEPSRESIRASLGETLADYKLPDVVILMDELPVTAMGKIDKQSLKVAAQDAATQRGKQVKMARESERARGVVEIDKDKRSTNAIEEEL</sequence>
<dbReference type="Pfam" id="PF13193">
    <property type="entry name" value="AMP-binding_C"/>
    <property type="match status" value="1"/>
</dbReference>
<gene>
    <name evidence="5" type="ORF">UFOPK3164_00440</name>
    <name evidence="6" type="ORF">UFOPK3427_00446</name>
    <name evidence="7" type="ORF">UFOPK4112_00677</name>
</gene>
<evidence type="ECO:0000313" key="5">
    <source>
        <dbReference type="EMBL" id="CAB4821346.1"/>
    </source>
</evidence>
<dbReference type="GO" id="GO:0006631">
    <property type="term" value="P:fatty acid metabolic process"/>
    <property type="evidence" value="ECO:0007669"/>
    <property type="project" value="TreeGrafter"/>
</dbReference>
<dbReference type="InterPro" id="IPR020845">
    <property type="entry name" value="AMP-binding_CS"/>
</dbReference>
<dbReference type="CDD" id="cd04433">
    <property type="entry name" value="AFD_class_I"/>
    <property type="match status" value="1"/>
</dbReference>
<dbReference type="PANTHER" id="PTHR43201:SF5">
    <property type="entry name" value="MEDIUM-CHAIN ACYL-COA LIGASE ACSF2, MITOCHONDRIAL"/>
    <property type="match status" value="1"/>
</dbReference>
<evidence type="ECO:0000259" key="4">
    <source>
        <dbReference type="Pfam" id="PF13193"/>
    </source>
</evidence>
<dbReference type="AlphaFoldDB" id="A0A6J7D6C1"/>
<dbReference type="EMBL" id="CAFBPM010000005">
    <property type="protein sequence ID" value="CAB5017100.1"/>
    <property type="molecule type" value="Genomic_DNA"/>
</dbReference>
<dbReference type="InterPro" id="IPR025110">
    <property type="entry name" value="AMP-bd_C"/>
</dbReference>
<dbReference type="GO" id="GO:0031956">
    <property type="term" value="F:medium-chain fatty acid-CoA ligase activity"/>
    <property type="evidence" value="ECO:0007669"/>
    <property type="project" value="TreeGrafter"/>
</dbReference>
<evidence type="ECO:0000259" key="3">
    <source>
        <dbReference type="Pfam" id="PF00501"/>
    </source>
</evidence>
<keyword evidence="2" id="KW-0436">Ligase</keyword>
<proteinExistence type="inferred from homology"/>
<evidence type="ECO:0000256" key="1">
    <source>
        <dbReference type="ARBA" id="ARBA00006432"/>
    </source>
</evidence>
<dbReference type="InterPro" id="IPR042099">
    <property type="entry name" value="ANL_N_sf"/>
</dbReference>
<feature type="domain" description="AMP-binding enzyme C-terminal" evidence="4">
    <location>
        <begin position="431"/>
        <end position="507"/>
    </location>
</feature>
<comment type="similarity">
    <text evidence="1">Belongs to the ATP-dependent AMP-binding enzyme family.</text>
</comment>
<dbReference type="EMBL" id="CAFABE010000012">
    <property type="protein sequence ID" value="CAB4821346.1"/>
    <property type="molecule type" value="Genomic_DNA"/>
</dbReference>
<protein>
    <submittedName>
        <fullName evidence="6">Unannotated protein</fullName>
    </submittedName>
</protein>
<dbReference type="Gene3D" id="3.30.300.30">
    <property type="match status" value="1"/>
</dbReference>